<evidence type="ECO:0000313" key="3">
    <source>
        <dbReference type="EMBL" id="XBH08820.1"/>
    </source>
</evidence>
<sequence>MSAADGVRKAVRFANAHLSAQMRARRWGTRLCGWVIVIVCLGLVGCRGRVEDPSTVVMIIESSPNNLDLRQGTDAQSARLGSLIFDALVKKDDHYNLQPWLATSWEQPDALTWVFHLRDGVRFQDGSPLTAEDVAYTINSLIDGSLVTGKSGNFASVLKAEARDRLTVVVHMKRPDEGLLFNVSDGLFGVVPKGAGKEFGLHPVGTGPFQFVSAVQDKDVILERNPNYWATSPPPPPGAHRIERVRFEVVPDAITSALELQKGSADLASNVVTLDMVHELKRNPNLRVETGLGSQVFYLTFNVTDPLLKDRRVRQAVACAIDRQAIVRDLWRSQARIANTLLPIGHWAAATDAELAQVANYPHDVARAQRLLEEAGFHAGKDGVRLTITLKTSTDESTRLMAMVLQQQMRAAGIRLNIRSAEFGTFYSDVTRGAFQMYALKWIDSNEDPDIFRYAYASESFPPKGGNRGRYSNPKVDALLKTASAETDQAKRRVEYTEVQKILAEDLPGIPLWYPNNEVVHTRRVEGIQQRGSGSFDFLRDAWVK</sequence>
<dbReference type="GO" id="GO:1904680">
    <property type="term" value="F:peptide transmembrane transporter activity"/>
    <property type="evidence" value="ECO:0007669"/>
    <property type="project" value="TreeGrafter"/>
</dbReference>
<dbReference type="EMBL" id="CP121194">
    <property type="protein sequence ID" value="XBH08820.1"/>
    <property type="molecule type" value="Genomic_DNA"/>
</dbReference>
<feature type="transmembrane region" description="Helical" evidence="1">
    <location>
        <begin position="31"/>
        <end position="50"/>
    </location>
</feature>
<dbReference type="GO" id="GO:0043190">
    <property type="term" value="C:ATP-binding cassette (ABC) transporter complex"/>
    <property type="evidence" value="ECO:0007669"/>
    <property type="project" value="InterPro"/>
</dbReference>
<dbReference type="InterPro" id="IPR000914">
    <property type="entry name" value="SBP_5_dom"/>
</dbReference>
<evidence type="ECO:0000259" key="2">
    <source>
        <dbReference type="Pfam" id="PF00496"/>
    </source>
</evidence>
<dbReference type="InterPro" id="IPR039424">
    <property type="entry name" value="SBP_5"/>
</dbReference>
<accession>A0AAU7D3V3</accession>
<keyword evidence="1" id="KW-0472">Membrane</keyword>
<evidence type="ECO:0000256" key="1">
    <source>
        <dbReference type="SAM" id="Phobius"/>
    </source>
</evidence>
<dbReference type="SUPFAM" id="SSF53850">
    <property type="entry name" value="Periplasmic binding protein-like II"/>
    <property type="match status" value="1"/>
</dbReference>
<feature type="domain" description="Solute-binding protein family 5" evidence="2">
    <location>
        <begin position="97"/>
        <end position="459"/>
    </location>
</feature>
<dbReference type="KEGG" id="epl:P4G45_09960"/>
<dbReference type="GO" id="GO:0030288">
    <property type="term" value="C:outer membrane-bounded periplasmic space"/>
    <property type="evidence" value="ECO:0007669"/>
    <property type="project" value="UniProtKB-ARBA"/>
</dbReference>
<dbReference type="EMBL" id="CP121195">
    <property type="protein sequence ID" value="XBH12041.1"/>
    <property type="molecule type" value="Genomic_DNA"/>
</dbReference>
<evidence type="ECO:0000313" key="4">
    <source>
        <dbReference type="EMBL" id="XBH12041.1"/>
    </source>
</evidence>
<dbReference type="Gene3D" id="3.90.76.10">
    <property type="entry name" value="Dipeptide-binding Protein, Domain 1"/>
    <property type="match status" value="1"/>
</dbReference>
<keyword evidence="1" id="KW-1133">Transmembrane helix</keyword>
<dbReference type="InterPro" id="IPR030678">
    <property type="entry name" value="Peptide/Ni-bd"/>
</dbReference>
<keyword evidence="1" id="KW-0812">Transmembrane</keyword>
<dbReference type="PANTHER" id="PTHR30290">
    <property type="entry name" value="PERIPLASMIC BINDING COMPONENT OF ABC TRANSPORTER"/>
    <property type="match status" value="1"/>
</dbReference>
<gene>
    <name evidence="3" type="ORF">P4G45_09960</name>
    <name evidence="4" type="ORF">P8936_09985</name>
</gene>
<dbReference type="Gene3D" id="3.10.105.10">
    <property type="entry name" value="Dipeptide-binding Protein, Domain 3"/>
    <property type="match status" value="1"/>
</dbReference>
<accession>A0AAU7CUQ6</accession>
<organism evidence="3">
    <name type="scientific">Edaphobacter paludis</name>
    <dbReference type="NCBI Taxonomy" id="3035702"/>
    <lineage>
        <taxon>Bacteria</taxon>
        <taxon>Pseudomonadati</taxon>
        <taxon>Acidobacteriota</taxon>
        <taxon>Terriglobia</taxon>
        <taxon>Terriglobales</taxon>
        <taxon>Acidobacteriaceae</taxon>
        <taxon>Edaphobacter</taxon>
    </lineage>
</organism>
<reference evidence="3" key="1">
    <citation type="submission" date="2023-03" db="EMBL/GenBank/DDBJ databases">
        <title>Edaphobacter sp.</title>
        <authorList>
            <person name="Huber K.J."/>
            <person name="Papendorf J."/>
            <person name="Pilke C."/>
            <person name="Bunk B."/>
            <person name="Sproeer C."/>
            <person name="Pester M."/>
        </authorList>
    </citation>
    <scope>NUCLEOTIDE SEQUENCE</scope>
    <source>
        <strain evidence="3">DSM 109919</strain>
        <strain evidence="4">DSM 109920</strain>
    </source>
</reference>
<dbReference type="Gene3D" id="3.40.190.10">
    <property type="entry name" value="Periplasmic binding protein-like II"/>
    <property type="match status" value="1"/>
</dbReference>
<dbReference type="AlphaFoldDB" id="A0AAU7CUQ6"/>
<dbReference type="Pfam" id="PF00496">
    <property type="entry name" value="SBP_bac_5"/>
    <property type="match status" value="1"/>
</dbReference>
<dbReference type="GO" id="GO:0015833">
    <property type="term" value="P:peptide transport"/>
    <property type="evidence" value="ECO:0007669"/>
    <property type="project" value="TreeGrafter"/>
</dbReference>
<proteinExistence type="predicted"/>
<dbReference type="CDD" id="cd00995">
    <property type="entry name" value="PBP2_NikA_DppA_OppA_like"/>
    <property type="match status" value="1"/>
</dbReference>
<dbReference type="PIRSF" id="PIRSF002741">
    <property type="entry name" value="MppA"/>
    <property type="match status" value="1"/>
</dbReference>
<protein>
    <submittedName>
        <fullName evidence="3">ABC transporter substrate-binding protein</fullName>
    </submittedName>
</protein>
<dbReference type="RefSeq" id="WP_348266330.1">
    <property type="nucleotide sequence ID" value="NZ_CP121194.1"/>
</dbReference>
<name>A0AAU7CUQ6_9BACT</name>